<feature type="domain" description="DUF155" evidence="4">
    <location>
        <begin position="318"/>
        <end position="489"/>
    </location>
</feature>
<organism evidence="5 6">
    <name type="scientific">Parascedosporium putredinis</name>
    <dbReference type="NCBI Taxonomy" id="1442378"/>
    <lineage>
        <taxon>Eukaryota</taxon>
        <taxon>Fungi</taxon>
        <taxon>Dikarya</taxon>
        <taxon>Ascomycota</taxon>
        <taxon>Pezizomycotina</taxon>
        <taxon>Sordariomycetes</taxon>
        <taxon>Hypocreomycetidae</taxon>
        <taxon>Microascales</taxon>
        <taxon>Microascaceae</taxon>
        <taxon>Parascedosporium</taxon>
    </lineage>
</organism>
<evidence type="ECO:0000259" key="4">
    <source>
        <dbReference type="Pfam" id="PF02582"/>
    </source>
</evidence>
<dbReference type="PANTHER" id="PTHR16255:SF15">
    <property type="entry name" value="SPORULATION PROTEIN RMD1"/>
    <property type="match status" value="1"/>
</dbReference>
<dbReference type="Proteomes" id="UP000838763">
    <property type="component" value="Unassembled WGS sequence"/>
</dbReference>
<comment type="similarity">
    <text evidence="1">Belongs to the RMD1/sif2 family.</text>
</comment>
<dbReference type="EMBL" id="CALLCH030000017">
    <property type="protein sequence ID" value="CAI4218019.1"/>
    <property type="molecule type" value="Genomic_DNA"/>
</dbReference>
<protein>
    <recommendedName>
        <fullName evidence="4">DUF155 domain-containing protein</fullName>
    </recommendedName>
</protein>
<evidence type="ECO:0000256" key="3">
    <source>
        <dbReference type="SAM" id="Phobius"/>
    </source>
</evidence>
<dbReference type="AlphaFoldDB" id="A0A9P1MC61"/>
<evidence type="ECO:0000313" key="6">
    <source>
        <dbReference type="Proteomes" id="UP000838763"/>
    </source>
</evidence>
<dbReference type="PANTHER" id="PTHR16255">
    <property type="entry name" value="REQUIRED FOR MEIOTIC NUCLEAR DIVISION PROTEIN 1 HOMOLOG"/>
    <property type="match status" value="1"/>
</dbReference>
<keyword evidence="3" id="KW-0472">Membrane</keyword>
<dbReference type="Pfam" id="PF02582">
    <property type="entry name" value="DUF155"/>
    <property type="match status" value="1"/>
</dbReference>
<evidence type="ECO:0000313" key="5">
    <source>
        <dbReference type="EMBL" id="CAI4218019.1"/>
    </source>
</evidence>
<feature type="region of interest" description="Disordered" evidence="2">
    <location>
        <begin position="1"/>
        <end position="59"/>
    </location>
</feature>
<accession>A0A9P1MC61</accession>
<dbReference type="OrthoDB" id="18302at2759"/>
<feature type="region of interest" description="Disordered" evidence="2">
    <location>
        <begin position="247"/>
        <end position="292"/>
    </location>
</feature>
<evidence type="ECO:0000256" key="1">
    <source>
        <dbReference type="ARBA" id="ARBA00008306"/>
    </source>
</evidence>
<keyword evidence="6" id="KW-1185">Reference proteome</keyword>
<dbReference type="InterPro" id="IPR003734">
    <property type="entry name" value="DUF155"/>
</dbReference>
<proteinExistence type="inferred from homology"/>
<keyword evidence="3" id="KW-0812">Transmembrane</keyword>
<feature type="transmembrane region" description="Helical" evidence="3">
    <location>
        <begin position="517"/>
        <end position="540"/>
    </location>
</feature>
<dbReference type="GO" id="GO:0005739">
    <property type="term" value="C:mitochondrion"/>
    <property type="evidence" value="ECO:0007669"/>
    <property type="project" value="UniProtKB-ARBA"/>
</dbReference>
<dbReference type="InterPro" id="IPR051624">
    <property type="entry name" value="RMD1/Sad1-interacting"/>
</dbReference>
<reference evidence="5" key="1">
    <citation type="submission" date="2022-11" db="EMBL/GenBank/DDBJ databases">
        <authorList>
            <person name="Scott C."/>
            <person name="Bruce N."/>
        </authorList>
    </citation>
    <scope>NUCLEOTIDE SEQUENCE</scope>
</reference>
<sequence>MGDRADSTTAAAAETTPLLAPTVDSPRTKAPRSVTFNPNPVTRTIDPLPMRSSRQPRAVQDRYASGSYPSFSSGVAPAPPVLAAFNNRLRRRNSQGSMPNNGAALGAAGLAAAMSKIGPQRSSKTAQKLKLLPEPGPWDEIDEESGRDVYSQFTRIKDPTARRDAARLGKTDREKLPRVTAYCVAARYDLDLLMRYLKGRGKKRGANPKLIDECIYTPYSYGKLDTREDSGLGLRLPDDPVHNYERRHSADLGAVSRGYEPDGSAPRTGAEDDQQRPDNYGSSRALSSDMAHETETARLETSLITAGDFDTHVHTPEVFVFDYGVVVIWGMSILEEQRLLKDLGRFEVEKLAAELIETEEFNFYYTREYQPRIYNDFITLRDKHNYMTKLAISHALAQSVKTSLFEETLALTIETCKEIPNQLALAGKVALSRSEINMQIGELFTLRINIHLNGSILDTPEVFWVEPQLEPVYQAVRSYLEMDQRVGLLTDRLDVIADLLAVLKDLLSHRHGEKLEWIVIVLIAAEIFVAVVNIVIDVYVGI</sequence>
<comment type="caution">
    <text evidence="5">The sequence shown here is derived from an EMBL/GenBank/DDBJ whole genome shotgun (WGS) entry which is preliminary data.</text>
</comment>
<gene>
    <name evidence="5" type="ORF">PPNO1_LOCUS7615</name>
</gene>
<evidence type="ECO:0000256" key="2">
    <source>
        <dbReference type="SAM" id="MobiDB-lite"/>
    </source>
</evidence>
<keyword evidence="3" id="KW-1133">Transmembrane helix</keyword>
<feature type="compositionally biased region" description="Low complexity" evidence="2">
    <location>
        <begin position="8"/>
        <end position="22"/>
    </location>
</feature>
<name>A0A9P1MC61_9PEZI</name>